<feature type="domain" description="CSC1/OSCA1-like cytosolic" evidence="17">
    <location>
        <begin position="1801"/>
        <end position="1958"/>
    </location>
</feature>
<evidence type="ECO:0000256" key="8">
    <source>
        <dbReference type="ARBA" id="ARBA00023136"/>
    </source>
</evidence>
<evidence type="ECO:0000256" key="12">
    <source>
        <dbReference type="SAM" id="Phobius"/>
    </source>
</evidence>
<feature type="domain" description="DNA2/NAM7 helicase-like C-terminal" evidence="15">
    <location>
        <begin position="1161"/>
        <end position="1353"/>
    </location>
</feature>
<feature type="transmembrane region" description="Helical" evidence="12">
    <location>
        <begin position="2246"/>
        <end position="2264"/>
    </location>
</feature>
<evidence type="ECO:0000259" key="17">
    <source>
        <dbReference type="Pfam" id="PF14703"/>
    </source>
</evidence>
<evidence type="ECO:0000256" key="10">
    <source>
        <dbReference type="SAM" id="Coils"/>
    </source>
</evidence>
<keyword evidence="3" id="KW-0813">Transport</keyword>
<evidence type="ECO:0008006" key="22">
    <source>
        <dbReference type="Google" id="ProtNLM"/>
    </source>
</evidence>
<feature type="domain" description="CSC1/OSCA1-like 7TM region" evidence="13">
    <location>
        <begin position="1971"/>
        <end position="2238"/>
    </location>
</feature>
<comment type="subcellular location">
    <subcellularLocation>
        <location evidence="1">Membrane</location>
        <topology evidence="1">Multi-pass membrane protein</topology>
    </subcellularLocation>
</comment>
<feature type="domain" description="CSC1/OSCA1-like N-terminal transmembrane" evidence="16">
    <location>
        <begin position="1525"/>
        <end position="1623"/>
    </location>
</feature>
<dbReference type="Pfam" id="PF14703">
    <property type="entry name" value="PHM7_cyt"/>
    <property type="match status" value="1"/>
</dbReference>
<reference evidence="21" key="1">
    <citation type="journal article" date="2016" name="Nat. Genet.">
        <title>A high-quality carrot genome assembly provides new insights into carotenoid accumulation and asterid genome evolution.</title>
        <authorList>
            <person name="Iorizzo M."/>
            <person name="Ellison S."/>
            <person name="Senalik D."/>
            <person name="Zeng P."/>
            <person name="Satapoomin P."/>
            <person name="Huang J."/>
            <person name="Bowman M."/>
            <person name="Iovene M."/>
            <person name="Sanseverino W."/>
            <person name="Cavagnaro P."/>
            <person name="Yildiz M."/>
            <person name="Macko-Podgorni A."/>
            <person name="Moranska E."/>
            <person name="Grzebelus E."/>
            <person name="Grzebelus D."/>
            <person name="Ashrafi H."/>
            <person name="Zheng Z."/>
            <person name="Cheng S."/>
            <person name="Spooner D."/>
            <person name="Van Deynze A."/>
            <person name="Simon P."/>
        </authorList>
    </citation>
    <scope>NUCLEOTIDE SEQUENCE [LARGE SCALE GENOMIC DNA]</scope>
    <source>
        <tissue evidence="21">Leaf</tissue>
    </source>
</reference>
<dbReference type="InterPro" id="IPR048966">
    <property type="entry name" value="Aquarius_b-barrel"/>
</dbReference>
<feature type="domain" description="DNA2/NAM7 helicase helicase" evidence="14">
    <location>
        <begin position="861"/>
        <end position="1152"/>
    </location>
</feature>
<feature type="domain" description="RNA helicase aquarius beta-barrel" evidence="19">
    <location>
        <begin position="523"/>
        <end position="692"/>
    </location>
</feature>
<dbReference type="InterPro" id="IPR032880">
    <property type="entry name" value="CSC1/OSCA1-like_N"/>
</dbReference>
<dbReference type="Pfam" id="PF13087">
    <property type="entry name" value="AAA_12"/>
    <property type="match status" value="1"/>
</dbReference>
<feature type="transmembrane region" description="Helical" evidence="12">
    <location>
        <begin position="1642"/>
        <end position="1663"/>
    </location>
</feature>
<dbReference type="CDD" id="cd17935">
    <property type="entry name" value="EEXXQc_AQR"/>
    <property type="match status" value="1"/>
</dbReference>
<evidence type="ECO:0000313" key="21">
    <source>
        <dbReference type="EMBL" id="KZN10583.1"/>
    </source>
</evidence>
<feature type="transmembrane region" description="Helical" evidence="12">
    <location>
        <begin position="2181"/>
        <end position="2198"/>
    </location>
</feature>
<evidence type="ECO:0000259" key="14">
    <source>
        <dbReference type="Pfam" id="PF13086"/>
    </source>
</evidence>
<proteinExistence type="inferred from homology"/>
<evidence type="ECO:0000256" key="2">
    <source>
        <dbReference type="ARBA" id="ARBA00007779"/>
    </source>
</evidence>
<accession>A0A162B6D5</accession>
<feature type="transmembrane region" description="Helical" evidence="12">
    <location>
        <begin position="2021"/>
        <end position="2042"/>
    </location>
</feature>
<dbReference type="GO" id="GO:0004386">
    <property type="term" value="F:helicase activity"/>
    <property type="evidence" value="ECO:0007669"/>
    <property type="project" value="InterPro"/>
</dbReference>
<comment type="caution">
    <text evidence="21">The sequence shown here is derived from an EMBL/GenBank/DDBJ whole genome shotgun (WGS) entry which is preliminary data.</text>
</comment>
<dbReference type="Pfam" id="PF13086">
    <property type="entry name" value="AAA_11"/>
    <property type="match status" value="1"/>
</dbReference>
<comment type="similarity">
    <text evidence="2">Belongs to the CSC1 (TC 1.A.17) family.</text>
</comment>
<gene>
    <name evidence="21" type="ORF">DCAR_003239</name>
</gene>
<evidence type="ECO:0000256" key="7">
    <source>
        <dbReference type="ARBA" id="ARBA00023065"/>
    </source>
</evidence>
<feature type="transmembrane region" description="Helical" evidence="12">
    <location>
        <begin position="1972"/>
        <end position="1996"/>
    </location>
</feature>
<keyword evidence="4 12" id="KW-0812">Transmembrane</keyword>
<evidence type="ECO:0000256" key="4">
    <source>
        <dbReference type="ARBA" id="ARBA00022692"/>
    </source>
</evidence>
<dbReference type="CDD" id="cd18808">
    <property type="entry name" value="SF1_C_Upf1"/>
    <property type="match status" value="1"/>
</dbReference>
<evidence type="ECO:0000259" key="20">
    <source>
        <dbReference type="Pfam" id="PF21144"/>
    </source>
</evidence>
<feature type="compositionally biased region" description="Polar residues" evidence="11">
    <location>
        <begin position="1439"/>
        <end position="1449"/>
    </location>
</feature>
<protein>
    <recommendedName>
        <fullName evidence="22">Intron-binding protein aquarius</fullName>
    </recommendedName>
</protein>
<dbReference type="InterPro" id="IPR032174">
    <property type="entry name" value="Aquarius_N"/>
</dbReference>
<evidence type="ECO:0000259" key="16">
    <source>
        <dbReference type="Pfam" id="PF13967"/>
    </source>
</evidence>
<evidence type="ECO:0000256" key="1">
    <source>
        <dbReference type="ARBA" id="ARBA00004141"/>
    </source>
</evidence>
<dbReference type="InterPro" id="IPR041677">
    <property type="entry name" value="DNA2/NAM7_AAA_11"/>
</dbReference>
<evidence type="ECO:0000256" key="6">
    <source>
        <dbReference type="ARBA" id="ARBA00022989"/>
    </source>
</evidence>
<name>A0A162B6D5_DAUCS</name>
<dbReference type="Gene3D" id="3.40.50.300">
    <property type="entry name" value="P-loop containing nucleotide triphosphate hydrolases"/>
    <property type="match status" value="2"/>
</dbReference>
<dbReference type="EMBL" id="LNRQ01000001">
    <property type="protein sequence ID" value="KZN10583.1"/>
    <property type="molecule type" value="Genomic_DNA"/>
</dbReference>
<dbReference type="InterPro" id="IPR041679">
    <property type="entry name" value="DNA2/NAM7-like_C"/>
</dbReference>
<keyword evidence="9" id="KW-0407">Ion channel</keyword>
<organism evidence="21">
    <name type="scientific">Daucus carota subsp. sativus</name>
    <name type="common">Carrot</name>
    <dbReference type="NCBI Taxonomy" id="79200"/>
    <lineage>
        <taxon>Eukaryota</taxon>
        <taxon>Viridiplantae</taxon>
        <taxon>Streptophyta</taxon>
        <taxon>Embryophyta</taxon>
        <taxon>Tracheophyta</taxon>
        <taxon>Spermatophyta</taxon>
        <taxon>Magnoliopsida</taxon>
        <taxon>eudicotyledons</taxon>
        <taxon>Gunneridae</taxon>
        <taxon>Pentapetalae</taxon>
        <taxon>asterids</taxon>
        <taxon>campanulids</taxon>
        <taxon>Apiales</taxon>
        <taxon>Apiaceae</taxon>
        <taxon>Apioideae</taxon>
        <taxon>Scandiceae</taxon>
        <taxon>Daucinae</taxon>
        <taxon>Daucus</taxon>
        <taxon>Daucus sect. Daucus</taxon>
    </lineage>
</organism>
<keyword evidence="6 12" id="KW-1133">Transmembrane helix</keyword>
<keyword evidence="10" id="KW-0175">Coiled coil</keyword>
<evidence type="ECO:0000256" key="11">
    <source>
        <dbReference type="SAM" id="MobiDB-lite"/>
    </source>
</evidence>
<dbReference type="InterPro" id="IPR003864">
    <property type="entry name" value="CSC1/OSCA1-like_7TM"/>
</dbReference>
<dbReference type="GO" id="GO:0005227">
    <property type="term" value="F:calcium-activated cation channel activity"/>
    <property type="evidence" value="ECO:0007669"/>
    <property type="project" value="InterPro"/>
</dbReference>
<evidence type="ECO:0000256" key="5">
    <source>
        <dbReference type="ARBA" id="ARBA00022837"/>
    </source>
</evidence>
<dbReference type="InterPro" id="IPR045122">
    <property type="entry name" value="Csc1-like"/>
</dbReference>
<feature type="coiled-coil region" evidence="10">
    <location>
        <begin position="1846"/>
        <end position="1908"/>
    </location>
</feature>
<dbReference type="Gramene" id="KZN10583">
    <property type="protein sequence ID" value="KZN10583"/>
    <property type="gene ID" value="DCAR_003239"/>
</dbReference>
<feature type="region of interest" description="Disordered" evidence="11">
    <location>
        <begin position="1439"/>
        <end position="1512"/>
    </location>
</feature>
<dbReference type="GO" id="GO:0005886">
    <property type="term" value="C:plasma membrane"/>
    <property type="evidence" value="ECO:0007669"/>
    <property type="project" value="TreeGrafter"/>
</dbReference>
<dbReference type="STRING" id="79200.A0A162B6D5"/>
<dbReference type="SUPFAM" id="SSF52540">
    <property type="entry name" value="P-loop containing nucleoside triphosphate hydrolases"/>
    <property type="match status" value="1"/>
</dbReference>
<keyword evidence="7" id="KW-0406">Ion transport</keyword>
<dbReference type="InterPro" id="IPR047187">
    <property type="entry name" value="SF1_C_Upf1"/>
</dbReference>
<evidence type="ECO:0000259" key="13">
    <source>
        <dbReference type="Pfam" id="PF02714"/>
    </source>
</evidence>
<feature type="transmembrane region" description="Helical" evidence="12">
    <location>
        <begin position="1760"/>
        <end position="1778"/>
    </location>
</feature>
<dbReference type="FunFam" id="3.40.50.300:FF:000507">
    <property type="entry name" value="Pre-mRNA-splicing factor"/>
    <property type="match status" value="1"/>
</dbReference>
<dbReference type="Pfam" id="PF16399">
    <property type="entry name" value="Aquarius_N_1st"/>
    <property type="match status" value="1"/>
</dbReference>
<evidence type="ECO:0000259" key="18">
    <source>
        <dbReference type="Pfam" id="PF16399"/>
    </source>
</evidence>
<dbReference type="PANTHER" id="PTHR13018">
    <property type="entry name" value="PROBABLE MEMBRANE PROTEIN DUF221-RELATED"/>
    <property type="match status" value="1"/>
</dbReference>
<feature type="transmembrane region" description="Helical" evidence="12">
    <location>
        <begin position="2156"/>
        <end position="2175"/>
    </location>
</feature>
<dbReference type="Pfam" id="PF13967">
    <property type="entry name" value="RSN1_TM"/>
    <property type="match status" value="2"/>
</dbReference>
<dbReference type="Pfam" id="PF21143">
    <property type="entry name" value="Aquarius_N_2nd"/>
    <property type="match status" value="1"/>
</dbReference>
<feature type="domain" description="RNA helicase aquarius insertion" evidence="20">
    <location>
        <begin position="742"/>
        <end position="841"/>
    </location>
</feature>
<dbReference type="PANTHER" id="PTHR13018:SF141">
    <property type="entry name" value="OS01G0950900 PROTEIN"/>
    <property type="match status" value="1"/>
</dbReference>
<keyword evidence="8 12" id="KW-0472">Membrane</keyword>
<evidence type="ECO:0000259" key="19">
    <source>
        <dbReference type="Pfam" id="PF21143"/>
    </source>
</evidence>
<evidence type="ECO:0000256" key="3">
    <source>
        <dbReference type="ARBA" id="ARBA00022448"/>
    </source>
</evidence>
<sequence>MTKVYGTGALDFKRHRVAEYPLNESKPGTNAPSSITLLEIQRDKLTRIAEENWAKSDGKKLKAFSEELVREIYHTELLVKSGRKTVPLQRVMILEVSQYLENYLWPNFDPETATFEHVMSMILMINEKFRENVAAWICFYNNKDLFNSFLEKVLHLKEGRSLSIAEKTNYLLFMINAFQSLEDEVVSKTFLRLTSLQCWHSLSYGRFQIELCLNPDLIKKWKKVAKKAKEAKKRDESFDLSTVLEVKFLRSIVEEFLEVLDCEVVDESGQVNESSILYCERFVEFLIDLLSQLPTRRFFRPLVADVAVVAKCHLSYLYKHEKGKLFSQLVDLLQYYENFEIDDRSGRQMTDDEVLQTHYERVHSFQLLAFKKVPKLRELALANIGSIHRRADLSNKLSKLTEQELRDLVCSKLKLVSKNDPWSEREEFLIEVMVSYFERKQSQKEAINALPLYPNEQIMWDESLVPSINYSGEGCLALPKLNLQFLTLHDYLLRNFNLFRLESTYEIREDIQEAVPHLLAYVNNEGETAFRGWSRMGVPIKEFKIRSVKQPNIGEVKPSSVTAEVTFSISSYKAQVRSEWNSLKEHDVLFLLSIRPLFEPLSAEEAETATVPQKLGLQYVRGCEVIEMRDEEGTLMNDFTGRIKRDEWKPPKGELRTVTVALDTAQYHMDVTDIAEKGGDDVYGTFNVLMRRKPKENNFKAILESIRDLMNETCIVPDWLHDIFLGYGNPSAAQWTNMPDLLDTVDFKDTFLDADHVLQCFPDYQVSFLNTDGTENLLPSPPFRIKLPRNLKGNVHALPGNEKSAVASIDAVGKADNGSEKDTLIVEAYIPPDPGPYPQDQPKQNSVRFTPTQIGAIISGIQPGLTMVVGPPGTGKTDTAVQILNVLYHNCPSQRTLIITHSNQALNDLFEKIMQRDVPARYLLRLGQGEQELATDLDFSRQGRVNAMLVRRLELLAEVERLAKSLQLPEDVGYTCETAGYFWLLHVYSRWEQFLAACAKPENKEKPSFVHDFFPFKEFFTNSPNPIFTSQSFEKDMRAAKGCFRHLKTMFQELEECRAFELLKSTADRANYLMTKQAKIVAMTCTHAALKRKDFLQLGFKYDNLLMEESAQILEIETFIPMLLQRQEDGYARLKRCILIGDHHQLPPVVKNMAFQKYSHMDQSLFTRFVRLGIPYIELNAQGRARPSLARLYNWRYRDLGDLPNVKENAIFHRANAGFSYDYQLVDVPDYHGRGESAPSPWFYQNEGEAEYLVSVYIFMRLLGYPANKISILTTYNGQKLLIRDVISRRCVPYDFIGPPHKVTTVDKFQGQQNDFILLSLVRTRFVGHLRDVRRLIVAMSRARLGLYVFGRRSLFEQCYELQPTFQLLLQRPDLLALNLNEVTAFTNRHVEDTGQGQLVSGVEEMASIVNYKMDQVYQARMLSFPAYSEHAPMMSISGQNGLQNSLSSGDMMDTDTPASQNGSPEDVPAEHKSQDPTVVEHPSAAEGEMGPQSVNGNLTTEAPGVDGNSIAPGDLRRMITGESLLASAGINIGVALILVTLFSIFKRHRSNADIYYARRISLQEEDNLYVNIPVLDRRQYYFRQFVPSLQWMRDALKVTDDDILQDCGLDPLVLIRLFKFGFLDLGSSVYSYVSVVNSGSIYASAAINFGVAVFLLWLFAIFKRLPCNATIYYARAINLNHHVPPYHDHSSCLLKLVPSVHWIPHALHVTDNQILEENGLDALILIRLFKFGNERSSDDPQSMDHFTISNISGGSNRLWVHYSCLCFITLYGVYLMHKEYKHITVKRVQQLRLLRHQPSQFTVLVRNIPFCDEHKAHGCCVDHFFSKYHPHTYRSCQILYEGKDLEDLLNQAKKLSDKIETLRLRALTKKHVSGSSLSQAFNDDTKIERLEEKLQELHHKIRQTRGKKMLEEKDMPVAFITFSSRRGATLVAQSQQHSNPLFWTTEMAPEPRDVLWRSLAIPYKRLPLYKITVLVAASLLTIFFAIPVTAVQGIAKFEKLKKWFPPAMAVQLIPGLRSTITGYLPSVILTGCIYVVPFAMIGMAKLAGYVSRSRKDIKACNMVFYFLVGNVFFLSLLSGSLLDQIGKSFSQPKDFPSHLASAVSAQADFFMTYILTSGLTGFSLEILQPGLLVLNCIKLHTWGRGKNKNPYLYSLPYYRIIPFICLFILIGMVYAVVAPLLLPFLIGYFALGYVVFIHQIQEVYKTTYETCGQYWPYIHHYIVIALVIMQITMIGLFGMKAKPSASFATIPLLIVTLLFNEYCKMRFLPTFDNYSVQDAAKNDELDEQNGLMESNYQKALDAYCPPCLRPASVNEESSLAEPLIL</sequence>
<feature type="domain" description="CSC1/OSCA1-like N-terminal transmembrane" evidence="16">
    <location>
        <begin position="1642"/>
        <end position="1733"/>
    </location>
</feature>
<dbReference type="InterPro" id="IPR027815">
    <property type="entry name" value="CSC1/OSCA1-like_cyt"/>
</dbReference>
<feature type="transmembrane region" description="Helical" evidence="12">
    <location>
        <begin position="2111"/>
        <end position="2135"/>
    </location>
</feature>
<dbReference type="InterPro" id="IPR048967">
    <property type="entry name" value="Aquarius_insert"/>
</dbReference>
<feature type="transmembrane region" description="Helical" evidence="12">
    <location>
        <begin position="1525"/>
        <end position="1546"/>
    </location>
</feature>
<dbReference type="Pfam" id="PF21144">
    <property type="entry name" value="Aquarius_N_3rd"/>
    <property type="match status" value="1"/>
</dbReference>
<dbReference type="Pfam" id="PF02714">
    <property type="entry name" value="RSN1_7TM"/>
    <property type="match status" value="1"/>
</dbReference>
<feature type="transmembrane region" description="Helical" evidence="12">
    <location>
        <begin position="2219"/>
        <end position="2240"/>
    </location>
</feature>
<feature type="transmembrane region" description="Helical" evidence="12">
    <location>
        <begin position="2063"/>
        <end position="2083"/>
    </location>
</feature>
<evidence type="ECO:0000259" key="15">
    <source>
        <dbReference type="Pfam" id="PF13087"/>
    </source>
</evidence>
<dbReference type="InterPro" id="IPR027417">
    <property type="entry name" value="P-loop_NTPase"/>
</dbReference>
<keyword evidence="5" id="KW-0106">Calcium</keyword>
<evidence type="ECO:0000256" key="9">
    <source>
        <dbReference type="ARBA" id="ARBA00023303"/>
    </source>
</evidence>
<feature type="domain" description="RNA helicase aquarius N-terminal" evidence="18">
    <location>
        <begin position="45"/>
        <end position="441"/>
    </location>
</feature>